<dbReference type="EC" id="3.1.3.48" evidence="2"/>
<accession>A0A1E4SU89</accession>
<dbReference type="EMBL" id="KV453868">
    <property type="protein sequence ID" value="ODV83069.1"/>
    <property type="molecule type" value="Genomic_DNA"/>
</dbReference>
<reference evidence="9" key="1">
    <citation type="submission" date="2016-04" db="EMBL/GenBank/DDBJ databases">
        <title>Comparative genomics of biotechnologically important yeasts.</title>
        <authorList>
            <consortium name="DOE Joint Genome Institute"/>
            <person name="Riley R."/>
            <person name="Haridas S."/>
            <person name="Wolfe K.H."/>
            <person name="Lopes M.R."/>
            <person name="Hittinger C.T."/>
            <person name="Goker M."/>
            <person name="Salamov A."/>
            <person name="Wisecaver J."/>
            <person name="Long T.M."/>
            <person name="Aerts A.L."/>
            <person name="Barry K."/>
            <person name="Choi C."/>
            <person name="Clum A."/>
            <person name="Coughlan A.Y."/>
            <person name="Deshpande S."/>
            <person name="Douglass A.P."/>
            <person name="Hanson S.J."/>
            <person name="Klenk H.-P."/>
            <person name="Labutti K."/>
            <person name="Lapidus A."/>
            <person name="Lindquist E."/>
            <person name="Lipzen A."/>
            <person name="Meier-Kolthoff J.P."/>
            <person name="Ohm R.A."/>
            <person name="Otillar R.P."/>
            <person name="Pangilinan J."/>
            <person name="Peng Y."/>
            <person name="Rokas A."/>
            <person name="Rosa C.A."/>
            <person name="Scheuner C."/>
            <person name="Sibirny A.A."/>
            <person name="Slot J.C."/>
            <person name="Stielow J.B."/>
            <person name="Sun H."/>
            <person name="Kurtzman C.P."/>
            <person name="Blackwell M."/>
            <person name="Grigoriev I.V."/>
            <person name="Jeffries T.W."/>
        </authorList>
    </citation>
    <scope>NUCLEOTIDE SEQUENCE [LARGE SCALE GENOMIC DNA]</scope>
    <source>
        <strain evidence="9">NRRL YB-2248</strain>
    </source>
</reference>
<dbReference type="AlphaFoldDB" id="A0A1E4SU89"/>
<evidence type="ECO:0000256" key="1">
    <source>
        <dbReference type="ARBA" id="ARBA00008601"/>
    </source>
</evidence>
<protein>
    <recommendedName>
        <fullName evidence="2">protein-tyrosine-phosphatase</fullName>
        <ecNumber evidence="2">3.1.3.48</ecNumber>
    </recommendedName>
</protein>
<evidence type="ECO:0000256" key="2">
    <source>
        <dbReference type="ARBA" id="ARBA00013064"/>
    </source>
</evidence>
<dbReference type="OrthoDB" id="426001at2759"/>
<dbReference type="PROSITE" id="PS50054">
    <property type="entry name" value="TYR_PHOSPHATASE_DUAL"/>
    <property type="match status" value="1"/>
</dbReference>
<evidence type="ECO:0000259" key="6">
    <source>
        <dbReference type="PROSITE" id="PS50054"/>
    </source>
</evidence>
<evidence type="ECO:0000256" key="4">
    <source>
        <dbReference type="ARBA" id="ARBA00022912"/>
    </source>
</evidence>
<dbReference type="GO" id="GO:0033550">
    <property type="term" value="F:MAP kinase tyrosine phosphatase activity"/>
    <property type="evidence" value="ECO:0007669"/>
    <property type="project" value="TreeGrafter"/>
</dbReference>
<dbReference type="GO" id="GO:0008330">
    <property type="term" value="F:protein tyrosine/threonine phosphatase activity"/>
    <property type="evidence" value="ECO:0007669"/>
    <property type="project" value="TreeGrafter"/>
</dbReference>
<evidence type="ECO:0000259" key="7">
    <source>
        <dbReference type="PROSITE" id="PS50056"/>
    </source>
</evidence>
<dbReference type="GO" id="GO:0005634">
    <property type="term" value="C:nucleus"/>
    <property type="evidence" value="ECO:0007669"/>
    <property type="project" value="TreeGrafter"/>
</dbReference>
<dbReference type="InterPro" id="IPR016130">
    <property type="entry name" value="Tyr_Pase_AS"/>
</dbReference>
<feature type="non-terminal residue" evidence="8">
    <location>
        <position position="1"/>
    </location>
</feature>
<dbReference type="PANTHER" id="PTHR10159">
    <property type="entry name" value="DUAL SPECIFICITY PROTEIN PHOSPHATASE"/>
    <property type="match status" value="1"/>
</dbReference>
<dbReference type="SMART" id="SM00195">
    <property type="entry name" value="DSPc"/>
    <property type="match status" value="1"/>
</dbReference>
<dbReference type="Pfam" id="PF00782">
    <property type="entry name" value="DSPc"/>
    <property type="match status" value="1"/>
</dbReference>
<dbReference type="CDD" id="cd14521">
    <property type="entry name" value="DSP_fungal_SDP1-like"/>
    <property type="match status" value="1"/>
</dbReference>
<dbReference type="InterPro" id="IPR000340">
    <property type="entry name" value="Dual-sp_phosphatase_cat-dom"/>
</dbReference>
<dbReference type="GO" id="GO:0043409">
    <property type="term" value="P:negative regulation of MAPK cascade"/>
    <property type="evidence" value="ECO:0007669"/>
    <property type="project" value="TreeGrafter"/>
</dbReference>
<feature type="domain" description="Tyrosine specific protein phosphatases" evidence="7">
    <location>
        <begin position="76"/>
        <end position="134"/>
    </location>
</feature>
<keyword evidence="3" id="KW-0378">Hydrolase</keyword>
<evidence type="ECO:0000313" key="9">
    <source>
        <dbReference type="Proteomes" id="UP000094801"/>
    </source>
</evidence>
<name>A0A1E4SU89_9ASCO</name>
<proteinExistence type="inferred from homology"/>
<feature type="compositionally biased region" description="Acidic residues" evidence="5">
    <location>
        <begin position="161"/>
        <end position="170"/>
    </location>
</feature>
<dbReference type="InterPro" id="IPR000387">
    <property type="entry name" value="Tyr_Pase_dom"/>
</dbReference>
<dbReference type="PROSITE" id="PS50056">
    <property type="entry name" value="TYR_PHOSPHATASE_2"/>
    <property type="match status" value="1"/>
</dbReference>
<evidence type="ECO:0000313" key="8">
    <source>
        <dbReference type="EMBL" id="ODV83069.1"/>
    </source>
</evidence>
<feature type="domain" description="Tyrosine-protein phosphatase" evidence="6">
    <location>
        <begin position="7"/>
        <end position="155"/>
    </location>
</feature>
<feature type="region of interest" description="Disordered" evidence="5">
    <location>
        <begin position="159"/>
        <end position="181"/>
    </location>
</feature>
<dbReference type="Proteomes" id="UP000094801">
    <property type="component" value="Unassembled WGS sequence"/>
</dbReference>
<dbReference type="Gene3D" id="3.90.190.10">
    <property type="entry name" value="Protein tyrosine phosphatase superfamily"/>
    <property type="match status" value="1"/>
</dbReference>
<keyword evidence="9" id="KW-1185">Reference proteome</keyword>
<feature type="compositionally biased region" description="Polar residues" evidence="5">
    <location>
        <begin position="171"/>
        <end position="181"/>
    </location>
</feature>
<comment type="similarity">
    <text evidence="1">Belongs to the protein-tyrosine phosphatase family. Non-receptor class dual specificity subfamily.</text>
</comment>
<gene>
    <name evidence="8" type="ORF">CANARDRAFT_203948</name>
</gene>
<organism evidence="8 9">
    <name type="scientific">[Candida] arabinofermentans NRRL YB-2248</name>
    <dbReference type="NCBI Taxonomy" id="983967"/>
    <lineage>
        <taxon>Eukaryota</taxon>
        <taxon>Fungi</taxon>
        <taxon>Dikarya</taxon>
        <taxon>Ascomycota</taxon>
        <taxon>Saccharomycotina</taxon>
        <taxon>Pichiomycetes</taxon>
        <taxon>Pichiales</taxon>
        <taxon>Pichiaceae</taxon>
        <taxon>Ogataea</taxon>
        <taxon>Ogataea/Candida clade</taxon>
    </lineage>
</organism>
<sequence>KNAYPNGPICVLEPNLYLYSEPTINQILEFDLIINVAMELTNYTEYIIENNNNNNNTNNNLQYLYIPWTHTSRLINDFPKLTKLINDSLLKNKKILIHCQCGVSRSASLILAYFMKFFKIGYIDAYNMLKLKAPKISPNMTLIYELMEWGKLLGFTKSKDDDDDDDDDDITTTNNYESEVN</sequence>
<dbReference type="GO" id="GO:0017017">
    <property type="term" value="F:MAP kinase tyrosine/serine/threonine phosphatase activity"/>
    <property type="evidence" value="ECO:0007669"/>
    <property type="project" value="TreeGrafter"/>
</dbReference>
<dbReference type="STRING" id="983967.A0A1E4SU89"/>
<evidence type="ECO:0000256" key="3">
    <source>
        <dbReference type="ARBA" id="ARBA00022801"/>
    </source>
</evidence>
<dbReference type="SUPFAM" id="SSF52799">
    <property type="entry name" value="(Phosphotyrosine protein) phosphatases II"/>
    <property type="match status" value="1"/>
</dbReference>
<dbReference type="PROSITE" id="PS00383">
    <property type="entry name" value="TYR_PHOSPHATASE_1"/>
    <property type="match status" value="1"/>
</dbReference>
<dbReference type="InterPro" id="IPR020422">
    <property type="entry name" value="TYR_PHOSPHATASE_DUAL_dom"/>
</dbReference>
<dbReference type="GO" id="GO:0005829">
    <property type="term" value="C:cytosol"/>
    <property type="evidence" value="ECO:0007669"/>
    <property type="project" value="TreeGrafter"/>
</dbReference>
<dbReference type="PANTHER" id="PTHR10159:SF519">
    <property type="entry name" value="DUAL SPECIFICITY PROTEIN PHOSPHATASE MPK3"/>
    <property type="match status" value="1"/>
</dbReference>
<evidence type="ECO:0000256" key="5">
    <source>
        <dbReference type="SAM" id="MobiDB-lite"/>
    </source>
</evidence>
<keyword evidence="4" id="KW-0904">Protein phosphatase</keyword>
<dbReference type="InterPro" id="IPR029021">
    <property type="entry name" value="Prot-tyrosine_phosphatase-like"/>
</dbReference>